<evidence type="ECO:0000259" key="2">
    <source>
        <dbReference type="Pfam" id="PF02368"/>
    </source>
</evidence>
<feature type="domain" description="BIG2" evidence="2">
    <location>
        <begin position="146"/>
        <end position="183"/>
    </location>
</feature>
<feature type="signal peptide" evidence="1">
    <location>
        <begin position="1"/>
        <end position="24"/>
    </location>
</feature>
<dbReference type="Pfam" id="PF02368">
    <property type="entry name" value="Big_2"/>
    <property type="match status" value="1"/>
</dbReference>
<feature type="chain" id="PRO_5041270263" description="BIG2 domain-containing protein" evidence="1">
    <location>
        <begin position="25"/>
        <end position="313"/>
    </location>
</feature>
<comment type="caution">
    <text evidence="3">The sequence shown here is derived from an EMBL/GenBank/DDBJ whole genome shotgun (WGS) entry which is preliminary data.</text>
</comment>
<dbReference type="Proteomes" id="UP001161325">
    <property type="component" value="Unassembled WGS sequence"/>
</dbReference>
<reference evidence="3" key="1">
    <citation type="submission" date="2022-08" db="EMBL/GenBank/DDBJ databases">
        <title>Draft genome sequencing of Roseisolibacter agri AW1220.</title>
        <authorList>
            <person name="Tobiishi Y."/>
            <person name="Tonouchi A."/>
        </authorList>
    </citation>
    <scope>NUCLEOTIDE SEQUENCE</scope>
    <source>
        <strain evidence="3">AW1220</strain>
    </source>
</reference>
<organism evidence="3 4">
    <name type="scientific">Roseisolibacter agri</name>
    <dbReference type="NCBI Taxonomy" id="2014610"/>
    <lineage>
        <taxon>Bacteria</taxon>
        <taxon>Pseudomonadati</taxon>
        <taxon>Gemmatimonadota</taxon>
        <taxon>Gemmatimonadia</taxon>
        <taxon>Gemmatimonadales</taxon>
        <taxon>Gemmatimonadaceae</taxon>
        <taxon>Roseisolibacter</taxon>
    </lineage>
</organism>
<dbReference type="RefSeq" id="WP_284350096.1">
    <property type="nucleotide sequence ID" value="NZ_BRXS01000003.1"/>
</dbReference>
<sequence>MNRPLRSLRTALLLPLLAALPACGGDGILVPRAPDFAVLPSLLTLAPGDTARLSPQLDLRPAGGVQFLSRGTVATVTAGGLVRALGPGQGAVTALEPNEGIIYTVPITVRGVRIRLGARDVGPATILAPDQVGALDARVFGLRPGADSGVRWTSSDTMVATVEPGGVLRTRALGHATITATSAADPFLRGTLAIDVSPSRRAPALRVAAFTGGETPRALDPDAVAGTIEVAVQTLRAAFPAGARVELSLGGDLVATRALDADGALRFTVPTAARDSLGVPRWTDGARGLVARVLAPNGALLARYERPLTLRNQ</sequence>
<name>A0AA37Q2Z6_9BACT</name>
<proteinExistence type="predicted"/>
<dbReference type="Gene3D" id="2.60.40.1080">
    <property type="match status" value="1"/>
</dbReference>
<dbReference type="InterPro" id="IPR003343">
    <property type="entry name" value="Big_2"/>
</dbReference>
<accession>A0AA37Q2Z6</accession>
<evidence type="ECO:0000256" key="1">
    <source>
        <dbReference type="SAM" id="SignalP"/>
    </source>
</evidence>
<dbReference type="AlphaFoldDB" id="A0AA37Q2Z6"/>
<keyword evidence="1" id="KW-0732">Signal</keyword>
<dbReference type="SUPFAM" id="SSF49373">
    <property type="entry name" value="Invasin/intimin cell-adhesion fragments"/>
    <property type="match status" value="1"/>
</dbReference>
<dbReference type="EMBL" id="BRXS01000003">
    <property type="protein sequence ID" value="GLC25639.1"/>
    <property type="molecule type" value="Genomic_DNA"/>
</dbReference>
<protein>
    <recommendedName>
        <fullName evidence="2">BIG2 domain-containing protein</fullName>
    </recommendedName>
</protein>
<evidence type="ECO:0000313" key="4">
    <source>
        <dbReference type="Proteomes" id="UP001161325"/>
    </source>
</evidence>
<dbReference type="InterPro" id="IPR008964">
    <property type="entry name" value="Invasin/intimin_cell_adhesion"/>
</dbReference>
<evidence type="ECO:0000313" key="3">
    <source>
        <dbReference type="EMBL" id="GLC25639.1"/>
    </source>
</evidence>
<gene>
    <name evidence="3" type="ORF">rosag_21520</name>
</gene>
<keyword evidence="4" id="KW-1185">Reference proteome</keyword>